<protein>
    <submittedName>
        <fullName evidence="2">Uncharacterized protein</fullName>
    </submittedName>
</protein>
<dbReference type="Proteomes" id="UP000485058">
    <property type="component" value="Unassembled WGS sequence"/>
</dbReference>
<sequence length="116" mass="12294">MGVWPPAVVLVAKANPEPCVPMSSETTSERGASCTPECMMMGCSESEPVKNLGPGMAPHVTEAGTGLMNTGTMQRRLTMPIGTPGNRSRVSRHRLRPWPACIALLVTHSGPVKAEL</sequence>
<feature type="region of interest" description="Disordered" evidence="1">
    <location>
        <begin position="49"/>
        <end position="71"/>
    </location>
</feature>
<gene>
    <name evidence="2" type="ORF">HaLaN_14073</name>
</gene>
<name>A0A699Z778_HAELA</name>
<organism evidence="2 3">
    <name type="scientific">Haematococcus lacustris</name>
    <name type="common">Green alga</name>
    <name type="synonym">Haematococcus pluvialis</name>
    <dbReference type="NCBI Taxonomy" id="44745"/>
    <lineage>
        <taxon>Eukaryota</taxon>
        <taxon>Viridiplantae</taxon>
        <taxon>Chlorophyta</taxon>
        <taxon>core chlorophytes</taxon>
        <taxon>Chlorophyceae</taxon>
        <taxon>CS clade</taxon>
        <taxon>Chlamydomonadales</taxon>
        <taxon>Haematococcaceae</taxon>
        <taxon>Haematococcus</taxon>
    </lineage>
</organism>
<dbReference type="EMBL" id="BLLF01001147">
    <property type="protein sequence ID" value="GFH17435.1"/>
    <property type="molecule type" value="Genomic_DNA"/>
</dbReference>
<evidence type="ECO:0000256" key="1">
    <source>
        <dbReference type="SAM" id="MobiDB-lite"/>
    </source>
</evidence>
<proteinExistence type="predicted"/>
<keyword evidence="3" id="KW-1185">Reference proteome</keyword>
<evidence type="ECO:0000313" key="2">
    <source>
        <dbReference type="EMBL" id="GFH17435.1"/>
    </source>
</evidence>
<comment type="caution">
    <text evidence="2">The sequence shown here is derived from an EMBL/GenBank/DDBJ whole genome shotgun (WGS) entry which is preliminary data.</text>
</comment>
<dbReference type="AlphaFoldDB" id="A0A699Z778"/>
<evidence type="ECO:0000313" key="3">
    <source>
        <dbReference type="Proteomes" id="UP000485058"/>
    </source>
</evidence>
<accession>A0A699Z778</accession>
<reference evidence="2 3" key="1">
    <citation type="submission" date="2020-02" db="EMBL/GenBank/DDBJ databases">
        <title>Draft genome sequence of Haematococcus lacustris strain NIES-144.</title>
        <authorList>
            <person name="Morimoto D."/>
            <person name="Nakagawa S."/>
            <person name="Yoshida T."/>
            <person name="Sawayama S."/>
        </authorList>
    </citation>
    <scope>NUCLEOTIDE SEQUENCE [LARGE SCALE GENOMIC DNA]</scope>
    <source>
        <strain evidence="2 3">NIES-144</strain>
    </source>
</reference>